<proteinExistence type="predicted"/>
<comment type="caution">
    <text evidence="2">The sequence shown here is derived from an EMBL/GenBank/DDBJ whole genome shotgun (WGS) entry which is preliminary data.</text>
</comment>
<organism evidence="2 3">
    <name type="scientific">Microvirga aerophila</name>
    <dbReference type="NCBI Taxonomy" id="670291"/>
    <lineage>
        <taxon>Bacteria</taxon>
        <taxon>Pseudomonadati</taxon>
        <taxon>Pseudomonadota</taxon>
        <taxon>Alphaproteobacteria</taxon>
        <taxon>Hyphomicrobiales</taxon>
        <taxon>Methylobacteriaceae</taxon>
        <taxon>Microvirga</taxon>
    </lineage>
</organism>
<dbReference type="Proteomes" id="UP000321085">
    <property type="component" value="Unassembled WGS sequence"/>
</dbReference>
<protein>
    <submittedName>
        <fullName evidence="2">Uncharacterized protein</fullName>
    </submittedName>
</protein>
<reference evidence="2 3" key="1">
    <citation type="submission" date="2019-07" db="EMBL/GenBank/DDBJ databases">
        <title>Whole genome shotgun sequence of Microvirga aerophila NBRC 106136.</title>
        <authorList>
            <person name="Hosoyama A."/>
            <person name="Uohara A."/>
            <person name="Ohji S."/>
            <person name="Ichikawa N."/>
        </authorList>
    </citation>
    <scope>NUCLEOTIDE SEQUENCE [LARGE SCALE GENOMIC DNA]</scope>
    <source>
        <strain evidence="2 3">NBRC 106136</strain>
    </source>
</reference>
<dbReference type="RefSeq" id="WP_114189334.1">
    <property type="nucleotide sequence ID" value="NZ_BJYU01000278.1"/>
</dbReference>
<feature type="region of interest" description="Disordered" evidence="1">
    <location>
        <begin position="94"/>
        <end position="132"/>
    </location>
</feature>
<gene>
    <name evidence="2" type="ORF">MAE02_66350</name>
</gene>
<name>A0A512C3Z7_9HYPH</name>
<sequence length="132" mass="14137">MLKRYHVDLTRKERTDLLGLLNKGIAPARMLTRARILLAADERKTDAEIAASLHVHPATVERTRLSTRSSRPLRRGVCEAAGVPLQVQTRELAQHGGTGVGGAPSPMPGPASPRPGYAATGDCRVGGRARQD</sequence>
<dbReference type="Pfam" id="PF13384">
    <property type="entry name" value="HTH_23"/>
    <property type="match status" value="1"/>
</dbReference>
<dbReference type="AlphaFoldDB" id="A0A512C3Z7"/>
<evidence type="ECO:0000313" key="3">
    <source>
        <dbReference type="Proteomes" id="UP000321085"/>
    </source>
</evidence>
<evidence type="ECO:0000313" key="2">
    <source>
        <dbReference type="EMBL" id="GEO18939.1"/>
    </source>
</evidence>
<dbReference type="EMBL" id="BJYU01000278">
    <property type="protein sequence ID" value="GEO18939.1"/>
    <property type="molecule type" value="Genomic_DNA"/>
</dbReference>
<evidence type="ECO:0000256" key="1">
    <source>
        <dbReference type="SAM" id="MobiDB-lite"/>
    </source>
</evidence>
<keyword evidence="3" id="KW-1185">Reference proteome</keyword>
<accession>A0A512C3Z7</accession>
<dbReference type="OrthoDB" id="2375382at2"/>